<feature type="region of interest" description="Disordered" evidence="1">
    <location>
        <begin position="2375"/>
        <end position="2428"/>
    </location>
</feature>
<evidence type="ECO:0000259" key="4">
    <source>
        <dbReference type="Pfam" id="PF15445"/>
    </source>
</evidence>
<accession>A0A060RQP3</accession>
<evidence type="ECO:0000259" key="7">
    <source>
        <dbReference type="Pfam" id="PF22672"/>
    </source>
</evidence>
<feature type="domain" description="Cysteine-rich interdomain region 1 gamma" evidence="5">
    <location>
        <begin position="1587"/>
        <end position="1637"/>
    </location>
</feature>
<organism evidence="8 9">
    <name type="scientific">Plasmodium reichenowi</name>
    <dbReference type="NCBI Taxonomy" id="5854"/>
    <lineage>
        <taxon>Eukaryota</taxon>
        <taxon>Sar</taxon>
        <taxon>Alveolata</taxon>
        <taxon>Apicomplexa</taxon>
        <taxon>Aconoidasida</taxon>
        <taxon>Haemosporida</taxon>
        <taxon>Plasmodiidae</taxon>
        <taxon>Plasmodium</taxon>
        <taxon>Plasmodium (Laverania)</taxon>
    </lineage>
</organism>
<feature type="compositionally biased region" description="Low complexity" evidence="1">
    <location>
        <begin position="959"/>
        <end position="979"/>
    </location>
</feature>
<feature type="compositionally biased region" description="Low complexity" evidence="1">
    <location>
        <begin position="2147"/>
        <end position="2157"/>
    </location>
</feature>
<dbReference type="InterPro" id="IPR054595">
    <property type="entry name" value="DBL_C"/>
</dbReference>
<evidence type="ECO:0000259" key="3">
    <source>
        <dbReference type="Pfam" id="PF05424"/>
    </source>
</evidence>
<dbReference type="VEuPathDB" id="PlasmoDB:PRG01_0329000"/>
<feature type="region of interest" description="Disordered" evidence="1">
    <location>
        <begin position="2058"/>
        <end position="2117"/>
    </location>
</feature>
<dbReference type="FunFam" id="1.20.1310.20:FF:000001">
    <property type="entry name" value="Erythrocyte membrane protein 1, PfEMP1"/>
    <property type="match status" value="1"/>
</dbReference>
<feature type="compositionally biased region" description="Polar residues" evidence="1">
    <location>
        <begin position="1795"/>
        <end position="1813"/>
    </location>
</feature>
<feature type="compositionally biased region" description="Polar residues" evidence="1">
    <location>
        <begin position="2163"/>
        <end position="2172"/>
    </location>
</feature>
<dbReference type="InterPro" id="IPR049158">
    <property type="entry name" value="PfEMP1_CIDRalpha1_dom"/>
</dbReference>
<feature type="compositionally biased region" description="Polar residues" evidence="1">
    <location>
        <begin position="1877"/>
        <end position="1889"/>
    </location>
</feature>
<name>A0A060RQP3_PLARE</name>
<dbReference type="VEuPathDB" id="PlasmoDB:PRG01_0711700"/>
<dbReference type="EMBL" id="HG810495">
    <property type="protein sequence ID" value="CDO61752.1"/>
    <property type="molecule type" value="Genomic_DNA"/>
</dbReference>
<feature type="compositionally biased region" description="Polar residues" evidence="1">
    <location>
        <begin position="2419"/>
        <end position="2428"/>
    </location>
</feature>
<evidence type="ECO:0000313" key="8">
    <source>
        <dbReference type="EMBL" id="CDO61752.1"/>
    </source>
</evidence>
<evidence type="ECO:0000256" key="1">
    <source>
        <dbReference type="SAM" id="MobiDB-lite"/>
    </source>
</evidence>
<dbReference type="VEuPathDB" id="PlasmoDB:PRCDC_0038700"/>
<reference evidence="8" key="1">
    <citation type="submission" date="2014-01" db="EMBL/GenBank/DDBJ databases">
        <authorList>
            <person name="Aslett M."/>
        </authorList>
    </citation>
    <scope>NUCLEOTIDE SEQUENCE</scope>
    <source>
        <strain evidence="8">CDC</strain>
    </source>
</reference>
<feature type="region of interest" description="Disordered" evidence="1">
    <location>
        <begin position="2133"/>
        <end position="2202"/>
    </location>
</feature>
<dbReference type="Gene3D" id="1.10.1900.40">
    <property type="entry name" value="Acidic terminal segments, variant surface antigen of PfEMP1"/>
    <property type="match status" value="2"/>
</dbReference>
<reference evidence="8" key="2">
    <citation type="submission" date="2014-05" db="EMBL/GenBank/DDBJ databases">
        <title>The genome sequences of chimpanzee malaria parasites reveal the path to human adaptation.</title>
        <authorList>
            <person name="Otto T.D."/>
            <person name="Rayner J.C."/>
            <person name="Boehme U."/>
            <person name="Pain A."/>
            <person name="Spottiswoode N."/>
            <person name="Sanders M."/>
            <person name="Quail M."/>
            <person name="Ollomo B."/>
            <person name="Renaud F."/>
            <person name="Thomas A.W."/>
            <person name="Prugnolle F."/>
            <person name="Conway D.J."/>
            <person name="Newbold C."/>
            <person name="Berriman M."/>
        </authorList>
    </citation>
    <scope>NUCLEOTIDE SEQUENCE [LARGE SCALE GENOMIC DNA]</scope>
    <source>
        <strain evidence="8">CDC</strain>
    </source>
</reference>
<feature type="region of interest" description="Disordered" evidence="1">
    <location>
        <begin position="770"/>
        <end position="853"/>
    </location>
</feature>
<feature type="compositionally biased region" description="Low complexity" evidence="1">
    <location>
        <begin position="1018"/>
        <end position="1037"/>
    </location>
</feature>
<feature type="compositionally biased region" description="Acidic residues" evidence="1">
    <location>
        <begin position="808"/>
        <end position="841"/>
    </location>
</feature>
<dbReference type="InterPro" id="IPR008602">
    <property type="entry name" value="Duffy-antigen-binding"/>
</dbReference>
<feature type="region of interest" description="Disordered" evidence="1">
    <location>
        <begin position="920"/>
        <end position="1069"/>
    </location>
</feature>
<feature type="domain" description="Plasmodium falciparum erythrocyte membrane protein 1 acidic terminal segment" evidence="4">
    <location>
        <begin position="2178"/>
        <end position="2250"/>
    </location>
</feature>
<feature type="compositionally biased region" description="Polar residues" evidence="1">
    <location>
        <begin position="2077"/>
        <end position="2098"/>
    </location>
</feature>
<feature type="region of interest" description="Disordered" evidence="1">
    <location>
        <begin position="1177"/>
        <end position="1210"/>
    </location>
</feature>
<feature type="domain" description="Duffy-binding-like" evidence="2">
    <location>
        <begin position="1657"/>
        <end position="1799"/>
    </location>
</feature>
<dbReference type="InterPro" id="IPR042202">
    <property type="entry name" value="Duffy-ag-bd_sf"/>
</dbReference>
<keyword evidence="9" id="KW-1185">Reference proteome</keyword>
<evidence type="ECO:0000259" key="5">
    <source>
        <dbReference type="Pfam" id="PF18562"/>
    </source>
</evidence>
<dbReference type="InterPro" id="IPR041480">
    <property type="entry name" value="CIDR1_gamma"/>
</dbReference>
<dbReference type="Pfam" id="PF21807">
    <property type="entry name" value="PfEMP1_CIDRalpha1_dom"/>
    <property type="match status" value="1"/>
</dbReference>
<dbReference type="Pfam" id="PF03011">
    <property type="entry name" value="PFEMP"/>
    <property type="match status" value="2"/>
</dbReference>
<feature type="domain" description="Plasmodium falciparum erythrocyte membrane protein 1 acidic terminal segment" evidence="4">
    <location>
        <begin position="2253"/>
        <end position="2536"/>
    </location>
</feature>
<feature type="compositionally biased region" description="Gly residues" evidence="1">
    <location>
        <begin position="986"/>
        <end position="1007"/>
    </location>
</feature>
<dbReference type="Pfam" id="PF05424">
    <property type="entry name" value="Duffy_binding"/>
    <property type="match status" value="2"/>
</dbReference>
<dbReference type="FunFam" id="1.10.1900.40:FF:000001">
    <property type="entry name" value="Erythrocyte membrane protein 1"/>
    <property type="match status" value="1"/>
</dbReference>
<dbReference type="Pfam" id="PF18562">
    <property type="entry name" value="CIDR1_gamma"/>
    <property type="match status" value="1"/>
</dbReference>
<feature type="compositionally biased region" description="Pro residues" evidence="1">
    <location>
        <begin position="1908"/>
        <end position="1930"/>
    </location>
</feature>
<feature type="compositionally biased region" description="Basic and acidic residues" evidence="1">
    <location>
        <begin position="945"/>
        <end position="954"/>
    </location>
</feature>
<gene>
    <name evidence="8" type="primary">VAR</name>
    <name evidence="8" type="ORF">PRCDC_0038700</name>
</gene>
<feature type="region of interest" description="Disordered" evidence="1">
    <location>
        <begin position="712"/>
        <end position="733"/>
    </location>
</feature>
<dbReference type="Proteomes" id="UP000027581">
    <property type="component" value="Unassembled WGS sequence"/>
</dbReference>
<feature type="compositionally biased region" description="Basic and acidic residues" evidence="1">
    <location>
        <begin position="770"/>
        <end position="807"/>
    </location>
</feature>
<dbReference type="Gene3D" id="1.20.58.1930">
    <property type="match status" value="1"/>
</dbReference>
<feature type="compositionally biased region" description="Low complexity" evidence="1">
    <location>
        <begin position="2176"/>
        <end position="2194"/>
    </location>
</feature>
<dbReference type="InterPro" id="IPR004258">
    <property type="entry name" value="DBL"/>
</dbReference>
<dbReference type="Gene3D" id="1.20.58.830">
    <property type="match status" value="3"/>
</dbReference>
<feature type="region of interest" description="Disordered" evidence="1">
    <location>
        <begin position="1277"/>
        <end position="1298"/>
    </location>
</feature>
<dbReference type="FunFam" id="1.20.58.1930:FF:000001">
    <property type="entry name" value="Erythrocyte membrane protein 1, PfEMP1"/>
    <property type="match status" value="1"/>
</dbReference>
<evidence type="ECO:0000313" key="9">
    <source>
        <dbReference type="Proteomes" id="UP000027581"/>
    </source>
</evidence>
<feature type="domain" description="Plasmodium falciparum erythrocyte membrane protein 1 acidic terminal segment" evidence="4">
    <location>
        <begin position="1941"/>
        <end position="2164"/>
    </location>
</feature>
<feature type="region of interest" description="Disordered" evidence="1">
    <location>
        <begin position="1236"/>
        <end position="1265"/>
    </location>
</feature>
<dbReference type="Gene3D" id="1.20.1310.20">
    <property type="entry name" value="Duffy-antigen binding domain"/>
    <property type="match status" value="3"/>
</dbReference>
<feature type="region of interest" description="Disordered" evidence="1">
    <location>
        <begin position="1794"/>
        <end position="1932"/>
    </location>
</feature>
<dbReference type="GO" id="GO:0016020">
    <property type="term" value="C:membrane"/>
    <property type="evidence" value="ECO:0007669"/>
    <property type="project" value="InterPro"/>
</dbReference>
<evidence type="ECO:0000259" key="2">
    <source>
        <dbReference type="Pfam" id="PF03011"/>
    </source>
</evidence>
<protein>
    <submittedName>
        <fullName evidence="8">Erythrocyte membrane protein 1, EMP1</fullName>
    </submittedName>
</protein>
<dbReference type="Pfam" id="PF15445">
    <property type="entry name" value="ATS"/>
    <property type="match status" value="3"/>
</dbReference>
<feature type="domain" description="Duffy-binding-like" evidence="7">
    <location>
        <begin position="1395"/>
        <end position="1540"/>
    </location>
</feature>
<feature type="compositionally biased region" description="Basic and acidic residues" evidence="1">
    <location>
        <begin position="2398"/>
        <end position="2414"/>
    </location>
</feature>
<dbReference type="SUPFAM" id="SSF140924">
    <property type="entry name" value="Duffy binding domain-like"/>
    <property type="match status" value="5"/>
</dbReference>
<evidence type="ECO:0000259" key="6">
    <source>
        <dbReference type="Pfam" id="PF21807"/>
    </source>
</evidence>
<feature type="compositionally biased region" description="Low complexity" evidence="1">
    <location>
        <begin position="2061"/>
        <end position="2076"/>
    </location>
</feature>
<feature type="compositionally biased region" description="Basic and acidic residues" evidence="1">
    <location>
        <begin position="1096"/>
        <end position="1110"/>
    </location>
</feature>
<feature type="compositionally biased region" description="Polar residues" evidence="1">
    <location>
        <begin position="1826"/>
        <end position="1837"/>
    </location>
</feature>
<feature type="domain" description="Duffy-antigen binding" evidence="3">
    <location>
        <begin position="1209"/>
        <end position="1328"/>
    </location>
</feature>
<dbReference type="GO" id="GO:0046789">
    <property type="term" value="F:host cell surface receptor binding"/>
    <property type="evidence" value="ECO:0007669"/>
    <property type="project" value="InterPro"/>
</dbReference>
<dbReference type="InterPro" id="IPR029211">
    <property type="entry name" value="PfEMP1_ATS"/>
</dbReference>
<feature type="compositionally biased region" description="Polar residues" evidence="1">
    <location>
        <begin position="1288"/>
        <end position="1298"/>
    </location>
</feature>
<feature type="domain" description="Duffy-binding-like" evidence="7">
    <location>
        <begin position="316"/>
        <end position="475"/>
    </location>
</feature>
<dbReference type="Pfam" id="PF22672">
    <property type="entry name" value="DBL_C"/>
    <property type="match status" value="2"/>
</dbReference>
<feature type="compositionally biased region" description="Acidic residues" evidence="1">
    <location>
        <begin position="1816"/>
        <end position="1825"/>
    </location>
</feature>
<feature type="domain" description="Duffy-binding-like" evidence="2">
    <location>
        <begin position="619"/>
        <end position="782"/>
    </location>
</feature>
<feature type="region of interest" description="Disordered" evidence="1">
    <location>
        <begin position="1096"/>
        <end position="1122"/>
    </location>
</feature>
<sequence length="2536" mass="283396">MVRSSKAAPAAKEPDYDKVTNVKDLFDEVGKYIEKKVHDGALNRGTSELHGFLTSVTYPGDARSSKSTPKDPCILEYDKHTNVTSTVIDPCKHKSGKRFSDTEGAHCSRKGIKGNNTGPGGACAPFRRLHLCDQHLSHMQDNKIINTHNLLLEVSLAAKYEGESLKKYHAQYQAENTDFKTNICTELARSFADIGDIVRGRDLYLGNSQEREQKEKLEKNLKEIFKKIYGSLKGREAKTQYNDPEGNFYQLREDWWALNRKDVWKALTCDAPAGAQYFRLTCSDGNSSAHNRCTCVDGDPPTFFDYVPQYLRWFEEWAEDFCRIKRRKLQKLEKECRGMGDGDKKRYCSRNAHDCEKTVRARGELVMGNGCIKCFYGCPSYETWIDNQKQEFLKQLNKYEKEMQTYTNGAVVSGRKKRAASTTKYEGYEKRFHEELKTSEYGNVNSFLGLLNKEKECTNIKDGKEGKIDFREDHNKNNNIDKDKRTFYRSEYCEPCPDCGVTCDNNECKEKEKNNCPSIYEIYKPKQNGKTTEIKILESGDKQKEIENKLNEFCVDSNKSSLYEEWKCYLPEELTNNGEELQDGDDVKTGGGLCISENKKSENISQNEPEKTQKTFNNFFYYWVAHMLKDSIHWRTRKLRKCLKNNKKCEKDKCSGDCGCFEKWVAQKNEEWMPIKNHFYAQTGFGETTHDALPHYWILENILEQEFLKDDSAENAEGRSEEKSQTRDDEDAQEIKRIKELVQKMEEEREKNHSMQETIIDLLFKEEKDDANRCKENNPEKCEEPRDPHPARSEDFEEPTRNDVVHDESEDEEDEDPEGDLEEENDNNDEDAVETEASEESITEKTVTPQEDKLKVCSIVDGILKDTPSLQEACKQKYQYGKERFTQWYCGGGKSGEKGAICIPPRRRKMYVTPLKTWAENYNKGKSQDGVVSGEGSVKTGDQGAKGEKGDKGPNGDAGSNIVSDGSESSVSSGEQGKVGPSGEAGINGGAEGSSRGPGGEGKGDQGVEGTVGEKNGQEAGSSGSSSEAVSGSSDGETTGVSRDSEAQTSPQPSVKNPSPQPSVKNPEEELLKAFVESAAVETFFLWDRYKKIKEKEEEERKQRRDREENGLGGLSLSPELQPRLIPGGVNEMAEPGAGLPLGPQDLSVDLSAIQAVQVKDGKSNLIFDNLINSNSGARSSGSALPKLGEAPSLDSVDPNHPDNLSRGVIPPPFLRQMFYTIADYRDILVHGGGTGDSDNKEGDGSSNDNIVLEASGNTEEERNKMKEIQEKITTALKEGDKSKQVKPGQSSVTTPSSWWEKNGPHIWKGMICALTYEDSGAIGSTSLEQDPDLKTNLYENNTKTGGKYHYETVTLEDESSEIQAKPTGGDTPTINNPKLKDFVVRPTFFRYLEEWGENFCKKRKEMLEIIEKECTEDGEGKIQKCSGDGEDCEDQLEQEPTTLPDLNCPGCGRECRKYRKWIRRKKDEFTQQSNAYTGQKTKCEKENKGGANGFCGTLQTNYTEAAKFLEKLGSCKNNDNESGKVNKIFDKNGDTFKDAENCKPCSQFKIKCNGNGDCIGDGTKVKCNGKTKTVITANHIGNGGDSTVLDIRVSDNGEKGFDDLNDCQKTDIFKGIRKDEWKCGKVCGYVVCKPEKGNGEKASGGKNDQIITIRGLVTHWVQMFLEDYNRIKHKISHCTKNGDGSKCENKCKDKCDCVGKWVQAKKKEWERIRKRFLEQYKHTDQDGYNVRSFLETFIPQITDVTEKDKVIKLSVFDKSCGCSADANSPKKNGNKDAVECLLDRLETKAKTCAENPQTACQTLPPSGENSTPLVGDDDSLEEENPVTQPNICPTTQQDEEKEEGGCDAAKPPSSVSDDSGTENKEKEQEPSAPLPTESSTPTEGNPEQTPILKPEEEAPQPENAKPPSTPAAPRPSPPRPQKPPPPYLSPPLKTAMASSTLAWSVGIGFVALSYWFLKKKTKSSVDMLRVLQIPQNDYDIPTFKSKNRYIPYKSAQYRGKRYIYLEGDSGTDSGYTDHYSDITSSSESEYEEFDINDIYVTGSPKYKTLIEVVLEPSGKNTSTSDNTISNSDNTIPTSDKPNTPTSDIPNKTSDTPNTLSDTPNTPSDTPPPITDEVWNTLKDEFIFNMLQNTQPNDVPNDYTSGTTPTNTNNTTPSRHNVDNNTHPTPSRHNVDNNTNNTTTSHDNVDNNNHPTPSRHTLDQKPFIMSIHDRNLLNGEEYSYDMENSGNNDLYSGQNNLYGDIDTINGNNDLYSGKNDPTSGSNDVYSGENDPISSKNNTYSGIDLINDSLNSGNQPIDIYDEILKRKENELFGTNHVKHTTSTHSVAKPTNSDPIHNQLELFHKWLDRHRDMCEKLGNKVDILNQLKEKWENDTSTSGNKHSDNIPSNIPSSDIHPSDIHSGKLSDIRSGKLSDIPSGNKTLNTDVSIQIDMNNPKTTNEFSNMDSNPNRVDDNINLDTYPDKYTVGNINPNLVGNINTNLVGNQNPNLTIPSNPNLVETPTNPNPNHVQIQMSVKNTQIVEENFPIGDVWGI</sequence>
<feature type="compositionally biased region" description="Polar residues" evidence="1">
    <location>
        <begin position="2133"/>
        <end position="2146"/>
    </location>
</feature>
<feature type="compositionally biased region" description="Polar residues" evidence="1">
    <location>
        <begin position="2376"/>
        <end position="2394"/>
    </location>
</feature>
<feature type="domain" description="PfEMP1 CIDRalpha1" evidence="6">
    <location>
        <begin position="532"/>
        <end position="577"/>
    </location>
</feature>
<feature type="compositionally biased region" description="Low complexity" evidence="1">
    <location>
        <begin position="2099"/>
        <end position="2108"/>
    </location>
</feature>
<feature type="compositionally biased region" description="Polar residues" evidence="1">
    <location>
        <begin position="1039"/>
        <end position="1064"/>
    </location>
</feature>
<dbReference type="FunFam" id="1.20.58.830:FF:000001">
    <property type="entry name" value="Erythrocyte membrane protein 1, PfEMP1"/>
    <property type="match status" value="1"/>
</dbReference>
<dbReference type="InterPro" id="IPR044932">
    <property type="entry name" value="PfEMP1_ATS_sf"/>
</dbReference>
<proteinExistence type="predicted"/>
<feature type="domain" description="Duffy-antigen binding" evidence="3">
    <location>
        <begin position="121"/>
        <end position="312"/>
    </location>
</feature>